<dbReference type="Proteomes" id="UP000824165">
    <property type="component" value="Unassembled WGS sequence"/>
</dbReference>
<evidence type="ECO:0000256" key="1">
    <source>
        <dbReference type="ARBA" id="ARBA00022729"/>
    </source>
</evidence>
<evidence type="ECO:0000313" key="4">
    <source>
        <dbReference type="Proteomes" id="UP000824165"/>
    </source>
</evidence>
<gene>
    <name evidence="3" type="ORF">IAA60_01250</name>
</gene>
<protein>
    <submittedName>
        <fullName evidence="3">Ig-like domain-containing protein</fullName>
    </submittedName>
</protein>
<sequence length="869" mass="94172">MKRKLSILTAFIFILSMININVFAEEREVYFTDFDGYRQSGGEYISQTLVDMSSPYGLFSSGGTAITGAVLDDEHGTSMRFADGDWRNTNVGLPYTCSQKALVSFDFYMNSSGTFRMLANNGNNFYASFIGTSAKPEANDGTTVEEVQNVISFGTWVNVEFYIDHEADMFIFYVNGRPVGEPHALYGSKQPLSSLQFQKRSGGVMFIDNLCVKEVDEMPHNEPITLSVSAAGGAVSPEDDFVHLNFSNSVNSFAFGPDAIKVFNETTGEEITGLEFYDATSTAVSIGFGGRLEEDTDYRITVDPNMITGTFGQVLGQTEVTFYTTGGGEEITEQLLFATDFDSVTDSSGNVTQTTFENGASGYTGMRFTNWGATGPEGNPNAETGYCVGDTVDASHGTSLKMIDTFADTGETYKNVTAVAQLFTPGQNKCVVSFDFYTDQTATNPVAVTGEGFAFSLSGTRAKLADIGDNAISWQDGVSQTAKWNTAEIYIDYGEGYAAAYVNGKKLDEERGILNSASSLSAVTINTYCSTESNHSDWWFDNISVLNVKYPLHSQPITLSLSAENNTMEQGSDSVYLKFSDSVDTSYLTSSYISVQKEVSGKTESVSVSLSEATSRQVKLTFNDELDPQAVYRITVSAAVKGIAGNPLSQTDIELYPYSDSVRVNSTVFFDYFGSEYSSGNIPPELTSIECKLNKSALISDINGAVRLLDENGAEIPSSVRYIPRRSLIKITPGTMLAGNASYTIIIDNTVLTNEYSRSFTTAGGTFAAGDILINGAENYTGFTPSGTELEITADIINTSAVSAEYTMLVGEYANGSLSSFHIRHYSISPGEYSKTETETITALSDCDTVKAFIWSSLENGAPLVKLKD</sequence>
<dbReference type="AlphaFoldDB" id="A0A9D1H1G9"/>
<evidence type="ECO:0000259" key="2">
    <source>
        <dbReference type="Pfam" id="PF13205"/>
    </source>
</evidence>
<organism evidence="3 4">
    <name type="scientific">Candidatus Ornithomonoglobus intestinigallinarum</name>
    <dbReference type="NCBI Taxonomy" id="2840894"/>
    <lineage>
        <taxon>Bacteria</taxon>
        <taxon>Bacillati</taxon>
        <taxon>Bacillota</taxon>
        <taxon>Clostridia</taxon>
        <taxon>Candidatus Ornithomonoglobus</taxon>
    </lineage>
</organism>
<accession>A0A9D1H1G9</accession>
<keyword evidence="1" id="KW-0732">Signal</keyword>
<dbReference type="Pfam" id="PF13205">
    <property type="entry name" value="Big_5"/>
    <property type="match status" value="1"/>
</dbReference>
<feature type="domain" description="SbsA Ig-like" evidence="2">
    <location>
        <begin position="561"/>
        <end position="650"/>
    </location>
</feature>
<dbReference type="Gene3D" id="2.60.40.1220">
    <property type="match status" value="1"/>
</dbReference>
<name>A0A9D1H1G9_9FIRM</name>
<dbReference type="EMBL" id="DVLU01000009">
    <property type="protein sequence ID" value="HIT84508.1"/>
    <property type="molecule type" value="Genomic_DNA"/>
</dbReference>
<comment type="caution">
    <text evidence="3">The sequence shown here is derived from an EMBL/GenBank/DDBJ whole genome shotgun (WGS) entry which is preliminary data.</text>
</comment>
<reference evidence="3" key="1">
    <citation type="submission" date="2020-10" db="EMBL/GenBank/DDBJ databases">
        <authorList>
            <person name="Gilroy R."/>
        </authorList>
    </citation>
    <scope>NUCLEOTIDE SEQUENCE</scope>
    <source>
        <strain evidence="3">CHK181-108</strain>
    </source>
</reference>
<reference evidence="3" key="2">
    <citation type="journal article" date="2021" name="PeerJ">
        <title>Extensive microbial diversity within the chicken gut microbiome revealed by metagenomics and culture.</title>
        <authorList>
            <person name="Gilroy R."/>
            <person name="Ravi A."/>
            <person name="Getino M."/>
            <person name="Pursley I."/>
            <person name="Horton D.L."/>
            <person name="Alikhan N.F."/>
            <person name="Baker D."/>
            <person name="Gharbi K."/>
            <person name="Hall N."/>
            <person name="Watson M."/>
            <person name="Adriaenssens E.M."/>
            <person name="Foster-Nyarko E."/>
            <person name="Jarju S."/>
            <person name="Secka A."/>
            <person name="Antonio M."/>
            <person name="Oren A."/>
            <person name="Chaudhuri R.R."/>
            <person name="La Ragione R."/>
            <person name="Hildebrand F."/>
            <person name="Pallen M.J."/>
        </authorList>
    </citation>
    <scope>NUCLEOTIDE SEQUENCE</scope>
    <source>
        <strain evidence="3">CHK181-108</strain>
    </source>
</reference>
<evidence type="ECO:0000313" key="3">
    <source>
        <dbReference type="EMBL" id="HIT84508.1"/>
    </source>
</evidence>
<dbReference type="InterPro" id="IPR032812">
    <property type="entry name" value="SbsA_Ig"/>
</dbReference>
<proteinExistence type="predicted"/>
<dbReference type="InterPro" id="IPR014755">
    <property type="entry name" value="Cu-Rt/internalin_Ig-like"/>
</dbReference>